<evidence type="ECO:0000313" key="1">
    <source>
        <dbReference type="EMBL" id="JAH81588.1"/>
    </source>
</evidence>
<reference evidence="1" key="2">
    <citation type="journal article" date="2015" name="Fish Shellfish Immunol.">
        <title>Early steps in the European eel (Anguilla anguilla)-Vibrio vulnificus interaction in the gills: Role of the RtxA13 toxin.</title>
        <authorList>
            <person name="Callol A."/>
            <person name="Pajuelo D."/>
            <person name="Ebbesson L."/>
            <person name="Teles M."/>
            <person name="MacKenzie S."/>
            <person name="Amaro C."/>
        </authorList>
    </citation>
    <scope>NUCLEOTIDE SEQUENCE</scope>
</reference>
<reference evidence="1" key="1">
    <citation type="submission" date="2014-11" db="EMBL/GenBank/DDBJ databases">
        <authorList>
            <person name="Amaro Gonzalez C."/>
        </authorList>
    </citation>
    <scope>NUCLEOTIDE SEQUENCE</scope>
</reference>
<sequence>MEKKKMKNDKKWKVGDRKMIPLNEKNESIPFYSFYCVNDLEYGGREGGENR</sequence>
<name>A0A0E9VWE4_ANGAN</name>
<dbReference type="AlphaFoldDB" id="A0A0E9VWE4"/>
<accession>A0A0E9VWE4</accession>
<protein>
    <submittedName>
        <fullName evidence="1">Uncharacterized protein</fullName>
    </submittedName>
</protein>
<proteinExistence type="predicted"/>
<organism evidence="1">
    <name type="scientific">Anguilla anguilla</name>
    <name type="common">European freshwater eel</name>
    <name type="synonym">Muraena anguilla</name>
    <dbReference type="NCBI Taxonomy" id="7936"/>
    <lineage>
        <taxon>Eukaryota</taxon>
        <taxon>Metazoa</taxon>
        <taxon>Chordata</taxon>
        <taxon>Craniata</taxon>
        <taxon>Vertebrata</taxon>
        <taxon>Euteleostomi</taxon>
        <taxon>Actinopterygii</taxon>
        <taxon>Neopterygii</taxon>
        <taxon>Teleostei</taxon>
        <taxon>Anguilliformes</taxon>
        <taxon>Anguillidae</taxon>
        <taxon>Anguilla</taxon>
    </lineage>
</organism>
<dbReference type="EMBL" id="GBXM01026989">
    <property type="protein sequence ID" value="JAH81588.1"/>
    <property type="molecule type" value="Transcribed_RNA"/>
</dbReference>